<gene>
    <name evidence="1" type="ORF">Pcinc_001263</name>
</gene>
<accession>A0AAE1L622</accession>
<name>A0AAE1L622_PETCI</name>
<keyword evidence="2" id="KW-1185">Reference proteome</keyword>
<proteinExistence type="predicted"/>
<comment type="caution">
    <text evidence="1">The sequence shown here is derived from an EMBL/GenBank/DDBJ whole genome shotgun (WGS) entry which is preliminary data.</text>
</comment>
<organism evidence="1 2">
    <name type="scientific">Petrolisthes cinctipes</name>
    <name type="common">Flat porcelain crab</name>
    <dbReference type="NCBI Taxonomy" id="88211"/>
    <lineage>
        <taxon>Eukaryota</taxon>
        <taxon>Metazoa</taxon>
        <taxon>Ecdysozoa</taxon>
        <taxon>Arthropoda</taxon>
        <taxon>Crustacea</taxon>
        <taxon>Multicrustacea</taxon>
        <taxon>Malacostraca</taxon>
        <taxon>Eumalacostraca</taxon>
        <taxon>Eucarida</taxon>
        <taxon>Decapoda</taxon>
        <taxon>Pleocyemata</taxon>
        <taxon>Anomura</taxon>
        <taxon>Galatheoidea</taxon>
        <taxon>Porcellanidae</taxon>
        <taxon>Petrolisthes</taxon>
    </lineage>
</organism>
<dbReference type="Proteomes" id="UP001286313">
    <property type="component" value="Unassembled WGS sequence"/>
</dbReference>
<evidence type="ECO:0000313" key="2">
    <source>
        <dbReference type="Proteomes" id="UP001286313"/>
    </source>
</evidence>
<evidence type="ECO:0000313" key="1">
    <source>
        <dbReference type="EMBL" id="KAK3894970.1"/>
    </source>
</evidence>
<dbReference type="EMBL" id="JAWQEG010000074">
    <property type="protein sequence ID" value="KAK3894970.1"/>
    <property type="molecule type" value="Genomic_DNA"/>
</dbReference>
<protein>
    <submittedName>
        <fullName evidence="1">Uncharacterized protein</fullName>
    </submittedName>
</protein>
<sequence>MSQPVTCVGTFTPGVPPHSRKRCVAAVLADSAPTLQCLQERTPAIMHALSSPKLEPPLGARIGGGRPPRIPSHRIPGALGGTQFRHGSLTSLHISLYSSQSCQHCLCGTSRHILSVGYSSWRSPTRMHTKHCTPPVTLTVLPIDSDSASCSTPCQVSHS</sequence>
<dbReference type="AlphaFoldDB" id="A0AAE1L622"/>
<reference evidence="1" key="1">
    <citation type="submission" date="2023-10" db="EMBL/GenBank/DDBJ databases">
        <title>Genome assemblies of two species of porcelain crab, Petrolisthes cinctipes and Petrolisthes manimaculis (Anomura: Porcellanidae).</title>
        <authorList>
            <person name="Angst P."/>
        </authorList>
    </citation>
    <scope>NUCLEOTIDE SEQUENCE</scope>
    <source>
        <strain evidence="1">PB745_01</strain>
        <tissue evidence="1">Gill</tissue>
    </source>
</reference>